<name>A0AAD6GNQ4_9EURO</name>
<dbReference type="InterPro" id="IPR007219">
    <property type="entry name" value="XnlR_reg_dom"/>
</dbReference>
<feature type="compositionally biased region" description="Polar residues" evidence="5">
    <location>
        <begin position="583"/>
        <end position="612"/>
    </location>
</feature>
<evidence type="ECO:0000256" key="1">
    <source>
        <dbReference type="ARBA" id="ARBA00023015"/>
    </source>
</evidence>
<reference evidence="7 8" key="1">
    <citation type="journal article" date="2023" name="IMA Fungus">
        <title>Comparative genomic study of the Penicillium genus elucidates a diverse pangenome and 15 lateral gene transfer events.</title>
        <authorList>
            <person name="Petersen C."/>
            <person name="Sorensen T."/>
            <person name="Nielsen M.R."/>
            <person name="Sondergaard T.E."/>
            <person name="Sorensen J.L."/>
            <person name="Fitzpatrick D.A."/>
            <person name="Frisvad J.C."/>
            <person name="Nielsen K.L."/>
        </authorList>
    </citation>
    <scope>NUCLEOTIDE SEQUENCE [LARGE SCALE GENOMIC DNA]</scope>
    <source>
        <strain evidence="7 8">IBT 29057</strain>
    </source>
</reference>
<sequence>MTLDVGPEEDSALLRPRKRAKYTQMAWARSGHARFKAVDRELDSLREDMRTLSARLKKVESVNTAASSRISARASPTGLKRILDQPQSPSYVGPTSAEFGLDQSAHRPFHDELGGHEANSTCISPEDNDDDNNCLVTHSPPGPATPEKRSGRGSLQGFGLEEALRLVQVYEDTVGIMYPCVDLASVRIYAVEFYHSQNSIFQQPPILGSSISDRDWFHARDIQILKILLATALLVETHGQSERAAELADSVEDLFASRLKVAQVDMKECMILTLLSIFHSYRDDEVIAWRLTGMAARGSMELGLHRQESWQKAGGAFPGALEWMWASRLFWCIYVLDRKWSFGTGLPFAIQDCDMDTDLPEPGHSTPYLTCLISHARLGTKIWGLVVGWSNRSREAISEKCALLDSQVQQWVHSIPRELRFDPTWRSSAGPEHTDRTRMLQVLLALQANQLRILVYRQNLLSADRIADDISGASTAVETAKSTIHMLDYYSRVSNVYFQRPEPFNYFLISALAALFLAVLHAPSRFSHICRSEFYTAVDMVRHSATKARTSRRLQKIIRSLKHIQLSVPWPAHRPSQHAVLNRGSSNTPFRSTVDSFPKGNNNPFNSHSPSDGDSLKMASDSLSAHLLHDVQQTPGIPTPQLSSTSHWPSSPKIVHDAESNECQDLSSFFEIAGDLCFDLRADIANEDGIGMSHTATGGNPNPLEAFQAEDEALTRVMAGLL</sequence>
<evidence type="ECO:0000256" key="3">
    <source>
        <dbReference type="ARBA" id="ARBA00023242"/>
    </source>
</evidence>
<proteinExistence type="predicted"/>
<accession>A0AAD6GNQ4</accession>
<evidence type="ECO:0000256" key="4">
    <source>
        <dbReference type="SAM" id="Coils"/>
    </source>
</evidence>
<dbReference type="GO" id="GO:0005634">
    <property type="term" value="C:nucleus"/>
    <property type="evidence" value="ECO:0007669"/>
    <property type="project" value="TreeGrafter"/>
</dbReference>
<feature type="region of interest" description="Disordered" evidence="5">
    <location>
        <begin position="115"/>
        <end position="153"/>
    </location>
</feature>
<dbReference type="GO" id="GO:0000978">
    <property type="term" value="F:RNA polymerase II cis-regulatory region sequence-specific DNA binding"/>
    <property type="evidence" value="ECO:0007669"/>
    <property type="project" value="TreeGrafter"/>
</dbReference>
<evidence type="ECO:0000313" key="8">
    <source>
        <dbReference type="Proteomes" id="UP001216150"/>
    </source>
</evidence>
<dbReference type="AlphaFoldDB" id="A0AAD6GNQ4"/>
<dbReference type="GO" id="GO:0000435">
    <property type="term" value="P:positive regulation of transcription from RNA polymerase II promoter by galactose"/>
    <property type="evidence" value="ECO:0007669"/>
    <property type="project" value="TreeGrafter"/>
</dbReference>
<comment type="caution">
    <text evidence="7">The sequence shown here is derived from an EMBL/GenBank/DDBJ whole genome shotgun (WGS) entry which is preliminary data.</text>
</comment>
<evidence type="ECO:0000313" key="7">
    <source>
        <dbReference type="EMBL" id="KAJ5572406.1"/>
    </source>
</evidence>
<feature type="coiled-coil region" evidence="4">
    <location>
        <begin position="35"/>
        <end position="62"/>
    </location>
</feature>
<keyword evidence="1" id="KW-0805">Transcription regulation</keyword>
<protein>
    <recommendedName>
        <fullName evidence="6">Xylanolytic transcriptional activator regulatory domain-containing protein</fullName>
    </recommendedName>
</protein>
<gene>
    <name evidence="7" type="ORF">N7450_009390</name>
</gene>
<evidence type="ECO:0000259" key="6">
    <source>
        <dbReference type="SMART" id="SM00906"/>
    </source>
</evidence>
<dbReference type="GO" id="GO:0008270">
    <property type="term" value="F:zinc ion binding"/>
    <property type="evidence" value="ECO:0007669"/>
    <property type="project" value="InterPro"/>
</dbReference>
<keyword evidence="4" id="KW-0175">Coiled coil</keyword>
<dbReference type="EMBL" id="JAQJAC010000009">
    <property type="protein sequence ID" value="KAJ5572406.1"/>
    <property type="molecule type" value="Genomic_DNA"/>
</dbReference>
<evidence type="ECO:0000256" key="2">
    <source>
        <dbReference type="ARBA" id="ARBA00023163"/>
    </source>
</evidence>
<dbReference type="CDD" id="cd12148">
    <property type="entry name" value="fungal_TF_MHR"/>
    <property type="match status" value="1"/>
</dbReference>
<dbReference type="GO" id="GO:0000981">
    <property type="term" value="F:DNA-binding transcription factor activity, RNA polymerase II-specific"/>
    <property type="evidence" value="ECO:0007669"/>
    <property type="project" value="TreeGrafter"/>
</dbReference>
<dbReference type="GO" id="GO:0006351">
    <property type="term" value="P:DNA-templated transcription"/>
    <property type="evidence" value="ECO:0007669"/>
    <property type="project" value="InterPro"/>
</dbReference>
<dbReference type="PANTHER" id="PTHR47424:SF5">
    <property type="entry name" value="ZN(II)2CYS6 TRANSCRIPTION FACTOR (EUROFUNG)"/>
    <property type="match status" value="1"/>
</dbReference>
<keyword evidence="3" id="KW-0539">Nucleus</keyword>
<evidence type="ECO:0000256" key="5">
    <source>
        <dbReference type="SAM" id="MobiDB-lite"/>
    </source>
</evidence>
<dbReference type="PANTHER" id="PTHR47424">
    <property type="entry name" value="REGULATORY PROTEIN GAL4"/>
    <property type="match status" value="1"/>
</dbReference>
<keyword evidence="8" id="KW-1185">Reference proteome</keyword>
<dbReference type="InterPro" id="IPR051127">
    <property type="entry name" value="Fungal_SecMet_Regulators"/>
</dbReference>
<feature type="domain" description="Xylanolytic transcriptional activator regulatory" evidence="6">
    <location>
        <begin position="288"/>
        <end position="366"/>
    </location>
</feature>
<dbReference type="Proteomes" id="UP001216150">
    <property type="component" value="Unassembled WGS sequence"/>
</dbReference>
<dbReference type="Pfam" id="PF04082">
    <property type="entry name" value="Fungal_trans"/>
    <property type="match status" value="1"/>
</dbReference>
<organism evidence="7 8">
    <name type="scientific">Penicillium hetheringtonii</name>
    <dbReference type="NCBI Taxonomy" id="911720"/>
    <lineage>
        <taxon>Eukaryota</taxon>
        <taxon>Fungi</taxon>
        <taxon>Dikarya</taxon>
        <taxon>Ascomycota</taxon>
        <taxon>Pezizomycotina</taxon>
        <taxon>Eurotiomycetes</taxon>
        <taxon>Eurotiomycetidae</taxon>
        <taxon>Eurotiales</taxon>
        <taxon>Aspergillaceae</taxon>
        <taxon>Penicillium</taxon>
    </lineage>
</organism>
<keyword evidence="2" id="KW-0804">Transcription</keyword>
<feature type="region of interest" description="Disordered" evidence="5">
    <location>
        <begin position="579"/>
        <end position="618"/>
    </location>
</feature>
<dbReference type="SMART" id="SM00906">
    <property type="entry name" value="Fungal_trans"/>
    <property type="match status" value="1"/>
</dbReference>